<sequence length="247" mass="29724">MILNICYYTKSISRRYLKISPSPPLKIPESINAMELYLVQLSKFEFQPVSNKMTCVLVRWVWLTNRTPTTDHTILFYIYINITKYITDYITIWYAKIIFEIWMFDLLKNGDLSLYCGIFADTYNLNMEIYRQLLITFINLQNKQNWKKNMMTSMCKVLHCGYSKELNADVKIDSENLFDLLLFYLLELLINKKRYYNKICFLLFVINFWNRKKFSIFKNGMLFGCKVVLVDRPKKKKEINEKREIIT</sequence>
<comment type="caution">
    <text evidence="1">The sequence shown here is derived from an EMBL/GenBank/DDBJ whole genome shotgun (WGS) entry which is preliminary data.</text>
</comment>
<dbReference type="Proteomes" id="UP000475862">
    <property type="component" value="Unassembled WGS sequence"/>
</dbReference>
<accession>A0A6G0U952</accession>
<gene>
    <name evidence="1" type="ORF">AGLY_000833</name>
</gene>
<name>A0A6G0U952_APHGL</name>
<evidence type="ECO:0000313" key="1">
    <source>
        <dbReference type="EMBL" id="KAE9545290.1"/>
    </source>
</evidence>
<protein>
    <submittedName>
        <fullName evidence="1">Uncharacterized protein</fullName>
    </submittedName>
</protein>
<reference evidence="1 2" key="1">
    <citation type="submission" date="2019-08" db="EMBL/GenBank/DDBJ databases">
        <title>The genome of the soybean aphid Biotype 1, its phylome, world population structure and adaptation to the North American continent.</title>
        <authorList>
            <person name="Giordano R."/>
            <person name="Donthu R.K."/>
            <person name="Hernandez A.G."/>
            <person name="Wright C.L."/>
            <person name="Zimin A.V."/>
        </authorList>
    </citation>
    <scope>NUCLEOTIDE SEQUENCE [LARGE SCALE GENOMIC DNA]</scope>
    <source>
        <tissue evidence="1">Whole aphids</tissue>
    </source>
</reference>
<keyword evidence="2" id="KW-1185">Reference proteome</keyword>
<organism evidence="1 2">
    <name type="scientific">Aphis glycines</name>
    <name type="common">Soybean aphid</name>
    <dbReference type="NCBI Taxonomy" id="307491"/>
    <lineage>
        <taxon>Eukaryota</taxon>
        <taxon>Metazoa</taxon>
        <taxon>Ecdysozoa</taxon>
        <taxon>Arthropoda</taxon>
        <taxon>Hexapoda</taxon>
        <taxon>Insecta</taxon>
        <taxon>Pterygota</taxon>
        <taxon>Neoptera</taxon>
        <taxon>Paraneoptera</taxon>
        <taxon>Hemiptera</taxon>
        <taxon>Sternorrhyncha</taxon>
        <taxon>Aphidomorpha</taxon>
        <taxon>Aphidoidea</taxon>
        <taxon>Aphididae</taxon>
        <taxon>Aphidini</taxon>
        <taxon>Aphis</taxon>
        <taxon>Aphis</taxon>
    </lineage>
</organism>
<evidence type="ECO:0000313" key="2">
    <source>
        <dbReference type="Proteomes" id="UP000475862"/>
    </source>
</evidence>
<dbReference type="AlphaFoldDB" id="A0A6G0U952"/>
<proteinExistence type="predicted"/>
<dbReference type="EMBL" id="VYZN01000001">
    <property type="protein sequence ID" value="KAE9545290.1"/>
    <property type="molecule type" value="Genomic_DNA"/>
</dbReference>